<dbReference type="EnsemblMetazoa" id="G8537.1">
    <property type="protein sequence ID" value="G8537.1:cds"/>
    <property type="gene ID" value="G8537"/>
</dbReference>
<feature type="region of interest" description="Disordered" evidence="1">
    <location>
        <begin position="188"/>
        <end position="232"/>
    </location>
</feature>
<reference evidence="2" key="1">
    <citation type="submission" date="2022-08" db="UniProtKB">
        <authorList>
            <consortium name="EnsemblMetazoa"/>
        </authorList>
    </citation>
    <scope>IDENTIFICATION</scope>
    <source>
        <strain evidence="2">05x7-T-G4-1.051#20</strain>
    </source>
</reference>
<evidence type="ECO:0000313" key="3">
    <source>
        <dbReference type="Proteomes" id="UP000005408"/>
    </source>
</evidence>
<proteinExistence type="predicted"/>
<accession>A0A8W8NZN7</accession>
<dbReference type="AlphaFoldDB" id="A0A8W8NZN7"/>
<evidence type="ECO:0000256" key="1">
    <source>
        <dbReference type="SAM" id="MobiDB-lite"/>
    </source>
</evidence>
<keyword evidence="3" id="KW-1185">Reference proteome</keyword>
<organism evidence="2 3">
    <name type="scientific">Magallana gigas</name>
    <name type="common">Pacific oyster</name>
    <name type="synonym">Crassostrea gigas</name>
    <dbReference type="NCBI Taxonomy" id="29159"/>
    <lineage>
        <taxon>Eukaryota</taxon>
        <taxon>Metazoa</taxon>
        <taxon>Spiralia</taxon>
        <taxon>Lophotrochozoa</taxon>
        <taxon>Mollusca</taxon>
        <taxon>Bivalvia</taxon>
        <taxon>Autobranchia</taxon>
        <taxon>Pteriomorphia</taxon>
        <taxon>Ostreida</taxon>
        <taxon>Ostreoidea</taxon>
        <taxon>Ostreidae</taxon>
        <taxon>Magallana</taxon>
    </lineage>
</organism>
<evidence type="ECO:0000313" key="2">
    <source>
        <dbReference type="EnsemblMetazoa" id="G8537.1:cds"/>
    </source>
</evidence>
<sequence length="232" mass="26700">MSSCNFNNLSFSTDSDYNYQYLGSHSSNVQSVPIQQSSQPMQKCTFQCVCCARLSMGSVCSCNLPKSNASTQTNNFEFPQETLMANNMWIKGTFEHGIVQKLILTTTEKHMPSSGKYTSPFSEVFNEVKTVLELKFPNYPIDNKKLKKRIQKAAQWKKYYEKKREEAKKSKESAWKFLTRKRKPLHSVKENQLLLEDTEEMGVHNRGFQPDTDSDSDVPLAELTKRKKPNNQ</sequence>
<dbReference type="Proteomes" id="UP000005408">
    <property type="component" value="Unassembled WGS sequence"/>
</dbReference>
<name>A0A8W8NZN7_MAGGI</name>
<protein>
    <submittedName>
        <fullName evidence="2">Uncharacterized protein</fullName>
    </submittedName>
</protein>